<accession>A0A7W6ULF7</accession>
<gene>
    <name evidence="1" type="ORF">GGE15_003551</name>
</gene>
<dbReference type="Gene3D" id="2.180.10.10">
    <property type="entry name" value="RHS repeat-associated core"/>
    <property type="match status" value="1"/>
</dbReference>
<sequence>MIKYLNGVTTTFTYSPTRRWLDRVTTAKGTTVLMDNQYTRDRLGRITKIVGPDEMPTDSWEYSYDDLSRLTKADNAGDNTLDEAYSYDTNHNLLSRSRIGASGLGLIGSGAIKGGAAGGRPCQHGGWAGVWGPPISAREIAEPGWVSGAAKRLCLWNRR</sequence>
<evidence type="ECO:0000313" key="1">
    <source>
        <dbReference type="EMBL" id="MBB4440275.1"/>
    </source>
</evidence>
<dbReference type="AlphaFoldDB" id="A0A7W6ULF7"/>
<dbReference type="EMBL" id="JACIHI010000007">
    <property type="protein sequence ID" value="MBB4440275.1"/>
    <property type="molecule type" value="Genomic_DNA"/>
</dbReference>
<reference evidence="1 2" key="1">
    <citation type="submission" date="2020-08" db="EMBL/GenBank/DDBJ databases">
        <title>Genomic Encyclopedia of Type Strains, Phase IV (KMG-V): Genome sequencing to study the core and pangenomes of soil and plant-associated prokaryotes.</title>
        <authorList>
            <person name="Whitman W."/>
        </authorList>
    </citation>
    <scope>NUCLEOTIDE SEQUENCE [LARGE SCALE GENOMIC DNA]</scope>
    <source>
        <strain evidence="1 2">SEMIA 414</strain>
    </source>
</reference>
<comment type="caution">
    <text evidence="1">The sequence shown here is derived from an EMBL/GenBank/DDBJ whole genome shotgun (WGS) entry which is preliminary data.</text>
</comment>
<proteinExistence type="predicted"/>
<dbReference type="Proteomes" id="UP000533724">
    <property type="component" value="Unassembled WGS sequence"/>
</dbReference>
<organism evidence="1 2">
    <name type="scientific">Rhizobium esperanzae</name>
    <dbReference type="NCBI Taxonomy" id="1967781"/>
    <lineage>
        <taxon>Bacteria</taxon>
        <taxon>Pseudomonadati</taxon>
        <taxon>Pseudomonadota</taxon>
        <taxon>Alphaproteobacteria</taxon>
        <taxon>Hyphomicrobiales</taxon>
        <taxon>Rhizobiaceae</taxon>
        <taxon>Rhizobium/Agrobacterium group</taxon>
        <taxon>Rhizobium</taxon>
    </lineage>
</organism>
<dbReference type="RefSeq" id="WP_184500014.1">
    <property type="nucleotide sequence ID" value="NZ_JACIHI010000007.1"/>
</dbReference>
<evidence type="ECO:0000313" key="2">
    <source>
        <dbReference type="Proteomes" id="UP000533724"/>
    </source>
</evidence>
<name>A0A7W6ULF7_9HYPH</name>
<protein>
    <submittedName>
        <fullName evidence="1">Uncharacterized protein</fullName>
    </submittedName>
</protein>